<sequence>MTAIDGSVFPDREPPSAFERDEDCADYIARICAAWDMGLLPEPGTLALFSGWRRIFDRFPIPSSPAYHAFRASFGWPQHPIEERVPLRPRWLVDDLAEGRPDTSSLL</sequence>
<gene>
    <name evidence="1" type="ORF">CARN1_1080</name>
    <name evidence="2" type="ORF">CARN4_1059</name>
</gene>
<dbReference type="EMBL" id="CABL01000017">
    <property type="protein sequence ID" value="CBH75913.1"/>
    <property type="molecule type" value="Genomic_DNA"/>
</dbReference>
<reference evidence="1" key="1">
    <citation type="submission" date="2009-10" db="EMBL/GenBank/DDBJ databases">
        <title>Diversity of trophic interactions inside an arsenic-rich microbial ecosystem.</title>
        <authorList>
            <person name="Bertin P.N."/>
            <person name="Heinrich-Salmeron A."/>
            <person name="Pelletier E."/>
            <person name="Goulhen-Chollet F."/>
            <person name="Arsene-Ploetze F."/>
            <person name="Gallien S."/>
            <person name="Calteau A."/>
            <person name="Vallenet D."/>
            <person name="Casiot C."/>
            <person name="Chane-Woon-Ming B."/>
            <person name="Giloteaux L."/>
            <person name="Barakat M."/>
            <person name="Bonnefoy V."/>
            <person name="Bruneel O."/>
            <person name="Chandler M."/>
            <person name="Cleiss J."/>
            <person name="Duran R."/>
            <person name="Elbaz-Poulichet F."/>
            <person name="Fonknechten N."/>
            <person name="Lauga B."/>
            <person name="Mornico D."/>
            <person name="Ortet P."/>
            <person name="Schaeffer C."/>
            <person name="Siguier P."/>
            <person name="Alexander Thil Smith A."/>
            <person name="Van Dorsselaer A."/>
            <person name="Weissenbach J."/>
            <person name="Medigue C."/>
            <person name="Le Paslier D."/>
        </authorList>
    </citation>
    <scope>NUCLEOTIDE SEQUENCE</scope>
</reference>
<name>E6PHH5_9ZZZZ</name>
<comment type="caution">
    <text evidence="1">The sequence shown here is derived from an EMBL/GenBank/DDBJ whole genome shotgun (WGS) entry which is preliminary data.</text>
</comment>
<evidence type="ECO:0000313" key="2">
    <source>
        <dbReference type="EMBL" id="CBI02353.1"/>
    </source>
</evidence>
<evidence type="ECO:0000313" key="1">
    <source>
        <dbReference type="EMBL" id="CBH75913.1"/>
    </source>
</evidence>
<organism evidence="1">
    <name type="scientific">mine drainage metagenome</name>
    <dbReference type="NCBI Taxonomy" id="410659"/>
    <lineage>
        <taxon>unclassified sequences</taxon>
        <taxon>metagenomes</taxon>
        <taxon>ecological metagenomes</taxon>
    </lineage>
</organism>
<dbReference type="AlphaFoldDB" id="E6PHH5"/>
<proteinExistence type="predicted"/>
<dbReference type="EMBL" id="CABO01000034">
    <property type="protein sequence ID" value="CBI02353.1"/>
    <property type="molecule type" value="Genomic_DNA"/>
</dbReference>
<protein>
    <submittedName>
        <fullName evidence="1">Uncharacterized protein</fullName>
    </submittedName>
</protein>
<accession>E6PHH5</accession>